<keyword evidence="3 7" id="KW-0812">Transmembrane</keyword>
<sequence length="128" mass="13779">MARLLIVLAVAAVVFWVFSIVDCAVQPAARHRGVAKSTWILIVVLIPVLGGVLWFIVGRSRPGGASAGPVAPDDDPTFLGSIGRISDQDERIRQLEEELAKLDAEEPSDTTGDDEKKDDGDARDSRRG</sequence>
<feature type="domain" description="Cardiolipin synthase N-terminal" evidence="8">
    <location>
        <begin position="14"/>
        <end position="59"/>
    </location>
</feature>
<proteinExistence type="predicted"/>
<evidence type="ECO:0000256" key="4">
    <source>
        <dbReference type="ARBA" id="ARBA00022989"/>
    </source>
</evidence>
<evidence type="ECO:0000313" key="9">
    <source>
        <dbReference type="EMBL" id="GAA4780468.1"/>
    </source>
</evidence>
<name>A0ABP9AFU8_9MICO</name>
<dbReference type="Pfam" id="PF13396">
    <property type="entry name" value="PLDc_N"/>
    <property type="match status" value="1"/>
</dbReference>
<dbReference type="EMBL" id="BAABKO010000005">
    <property type="protein sequence ID" value="GAA4780468.1"/>
    <property type="molecule type" value="Genomic_DNA"/>
</dbReference>
<protein>
    <recommendedName>
        <fullName evidence="8">Cardiolipin synthase N-terminal domain-containing protein</fullName>
    </recommendedName>
</protein>
<dbReference type="Proteomes" id="UP001501645">
    <property type="component" value="Unassembled WGS sequence"/>
</dbReference>
<gene>
    <name evidence="9" type="ORF">GCM10023351_26850</name>
</gene>
<feature type="region of interest" description="Disordered" evidence="6">
    <location>
        <begin position="98"/>
        <end position="128"/>
    </location>
</feature>
<dbReference type="InterPro" id="IPR027379">
    <property type="entry name" value="CLS_N"/>
</dbReference>
<evidence type="ECO:0000256" key="2">
    <source>
        <dbReference type="ARBA" id="ARBA00022475"/>
    </source>
</evidence>
<evidence type="ECO:0000256" key="7">
    <source>
        <dbReference type="SAM" id="Phobius"/>
    </source>
</evidence>
<keyword evidence="5 7" id="KW-0472">Membrane</keyword>
<evidence type="ECO:0000256" key="3">
    <source>
        <dbReference type="ARBA" id="ARBA00022692"/>
    </source>
</evidence>
<reference evidence="10" key="1">
    <citation type="journal article" date="2019" name="Int. J. Syst. Evol. Microbiol.">
        <title>The Global Catalogue of Microorganisms (GCM) 10K type strain sequencing project: providing services to taxonomists for standard genome sequencing and annotation.</title>
        <authorList>
            <consortium name="The Broad Institute Genomics Platform"/>
            <consortium name="The Broad Institute Genome Sequencing Center for Infectious Disease"/>
            <person name="Wu L."/>
            <person name="Ma J."/>
        </authorList>
    </citation>
    <scope>NUCLEOTIDE SEQUENCE [LARGE SCALE GENOMIC DNA]</scope>
    <source>
        <strain evidence="10">JCM 18537</strain>
    </source>
</reference>
<keyword evidence="10" id="KW-1185">Reference proteome</keyword>
<keyword evidence="4 7" id="KW-1133">Transmembrane helix</keyword>
<evidence type="ECO:0000256" key="5">
    <source>
        <dbReference type="ARBA" id="ARBA00023136"/>
    </source>
</evidence>
<feature type="transmembrane region" description="Helical" evidence="7">
    <location>
        <begin position="39"/>
        <end position="57"/>
    </location>
</feature>
<organism evidence="9 10">
    <name type="scientific">Microbacterium gilvum</name>
    <dbReference type="NCBI Taxonomy" id="1336204"/>
    <lineage>
        <taxon>Bacteria</taxon>
        <taxon>Bacillati</taxon>
        <taxon>Actinomycetota</taxon>
        <taxon>Actinomycetes</taxon>
        <taxon>Micrococcales</taxon>
        <taxon>Microbacteriaceae</taxon>
        <taxon>Microbacterium</taxon>
    </lineage>
</organism>
<accession>A0ABP9AFU8</accession>
<comment type="subcellular location">
    <subcellularLocation>
        <location evidence="1">Cell membrane</location>
        <topology evidence="1">Multi-pass membrane protein</topology>
    </subcellularLocation>
</comment>
<comment type="caution">
    <text evidence="9">The sequence shown here is derived from an EMBL/GenBank/DDBJ whole genome shotgun (WGS) entry which is preliminary data.</text>
</comment>
<evidence type="ECO:0000256" key="6">
    <source>
        <dbReference type="SAM" id="MobiDB-lite"/>
    </source>
</evidence>
<evidence type="ECO:0000259" key="8">
    <source>
        <dbReference type="Pfam" id="PF13396"/>
    </source>
</evidence>
<evidence type="ECO:0000313" key="10">
    <source>
        <dbReference type="Proteomes" id="UP001501645"/>
    </source>
</evidence>
<keyword evidence="2" id="KW-1003">Cell membrane</keyword>
<evidence type="ECO:0000256" key="1">
    <source>
        <dbReference type="ARBA" id="ARBA00004651"/>
    </source>
</evidence>
<dbReference type="RefSeq" id="WP_345440040.1">
    <property type="nucleotide sequence ID" value="NZ_BAABKO010000005.1"/>
</dbReference>
<feature type="compositionally biased region" description="Basic and acidic residues" evidence="6">
    <location>
        <begin position="113"/>
        <end position="128"/>
    </location>
</feature>